<proteinExistence type="predicted"/>
<reference evidence="1 2" key="1">
    <citation type="journal article" date="2021" name="BMC Genomics">
        <title>Datura genome reveals duplications of psychoactive alkaloid biosynthetic genes and high mutation rate following tissue culture.</title>
        <authorList>
            <person name="Rajewski A."/>
            <person name="Carter-House D."/>
            <person name="Stajich J."/>
            <person name="Litt A."/>
        </authorList>
    </citation>
    <scope>NUCLEOTIDE SEQUENCE [LARGE SCALE GENOMIC DNA]</scope>
    <source>
        <strain evidence="1">AR-01</strain>
    </source>
</reference>
<name>A0ABS8RM05_DATST</name>
<comment type="caution">
    <text evidence="1">The sequence shown here is derived from an EMBL/GenBank/DDBJ whole genome shotgun (WGS) entry which is preliminary data.</text>
</comment>
<dbReference type="Proteomes" id="UP000823775">
    <property type="component" value="Unassembled WGS sequence"/>
</dbReference>
<protein>
    <submittedName>
        <fullName evidence="1">Uncharacterized protein</fullName>
    </submittedName>
</protein>
<evidence type="ECO:0000313" key="2">
    <source>
        <dbReference type="Proteomes" id="UP000823775"/>
    </source>
</evidence>
<dbReference type="EMBL" id="JACEIK010000046">
    <property type="protein sequence ID" value="MCD7447826.1"/>
    <property type="molecule type" value="Genomic_DNA"/>
</dbReference>
<accession>A0ABS8RM05</accession>
<sequence>VEWFLGYMLESCQDSRGNNRFPYGLLISRILKDIGIDLSKYPAKEGSGSRKGDSNLNQRLLSKDIPSINDFGDTCKASVVSLLKEALDIKVKLVAVVDDVHQVQLSLAQYEGVEFFNLFIKQVDSAAARFELSDNELIVTVQNSYASLSKRTEKSYHSFPERVINTCKYFLGRS</sequence>
<gene>
    <name evidence="1" type="ORF">HAX54_035304</name>
</gene>
<keyword evidence="2" id="KW-1185">Reference proteome</keyword>
<feature type="non-terminal residue" evidence="1">
    <location>
        <position position="1"/>
    </location>
</feature>
<organism evidence="1 2">
    <name type="scientific">Datura stramonium</name>
    <name type="common">Jimsonweed</name>
    <name type="synonym">Common thornapple</name>
    <dbReference type="NCBI Taxonomy" id="4076"/>
    <lineage>
        <taxon>Eukaryota</taxon>
        <taxon>Viridiplantae</taxon>
        <taxon>Streptophyta</taxon>
        <taxon>Embryophyta</taxon>
        <taxon>Tracheophyta</taxon>
        <taxon>Spermatophyta</taxon>
        <taxon>Magnoliopsida</taxon>
        <taxon>eudicotyledons</taxon>
        <taxon>Gunneridae</taxon>
        <taxon>Pentapetalae</taxon>
        <taxon>asterids</taxon>
        <taxon>lamiids</taxon>
        <taxon>Solanales</taxon>
        <taxon>Solanaceae</taxon>
        <taxon>Solanoideae</taxon>
        <taxon>Datureae</taxon>
        <taxon>Datura</taxon>
    </lineage>
</organism>
<evidence type="ECO:0000313" key="1">
    <source>
        <dbReference type="EMBL" id="MCD7447826.1"/>
    </source>
</evidence>